<evidence type="ECO:0000313" key="2">
    <source>
        <dbReference type="Proteomes" id="UP000481421"/>
    </source>
</evidence>
<dbReference type="RefSeq" id="WP_164613983.1">
    <property type="nucleotide sequence ID" value="NZ_JAAIKE010000006.1"/>
</dbReference>
<keyword evidence="2" id="KW-1185">Reference proteome</keyword>
<gene>
    <name evidence="1" type="ORF">G3572_16695</name>
</gene>
<sequence>MNLNDLRAEIVAADAKAAFDVLVSGFSSRADFSVHAHEKGFLNSVRIWRGDDFCFAAIPNDEWVLAYIRKPELRLGRLSFEAVVAQFPDARLNKSGEITLRIRDAATAERWLSMVLTQA</sequence>
<protein>
    <submittedName>
        <fullName evidence="1">Uncharacterized protein</fullName>
    </submittedName>
</protein>
<name>A0A6B3RP52_9RHOB</name>
<proteinExistence type="predicted"/>
<comment type="caution">
    <text evidence="1">The sequence shown here is derived from an EMBL/GenBank/DDBJ whole genome shotgun (WGS) entry which is preliminary data.</text>
</comment>
<evidence type="ECO:0000313" key="1">
    <source>
        <dbReference type="EMBL" id="NEX47850.1"/>
    </source>
</evidence>
<organism evidence="1 2">
    <name type="scientific">Pseudotabrizicola algicola</name>
    <dbReference type="NCBI Taxonomy" id="2709381"/>
    <lineage>
        <taxon>Bacteria</taxon>
        <taxon>Pseudomonadati</taxon>
        <taxon>Pseudomonadota</taxon>
        <taxon>Alphaproteobacteria</taxon>
        <taxon>Rhodobacterales</taxon>
        <taxon>Paracoccaceae</taxon>
        <taxon>Pseudotabrizicola</taxon>
    </lineage>
</organism>
<dbReference type="Proteomes" id="UP000481421">
    <property type="component" value="Unassembled WGS sequence"/>
</dbReference>
<dbReference type="AlphaFoldDB" id="A0A6B3RP52"/>
<dbReference type="EMBL" id="JAAIKE010000006">
    <property type="protein sequence ID" value="NEX47850.1"/>
    <property type="molecule type" value="Genomic_DNA"/>
</dbReference>
<accession>A0A6B3RP52</accession>
<reference evidence="1 2" key="1">
    <citation type="submission" date="2020-02" db="EMBL/GenBank/DDBJ databases">
        <title>Rhodobacter algicola sp. nov., isolated from microalga culture.</title>
        <authorList>
            <person name="Park C.-Y."/>
        </authorList>
    </citation>
    <scope>NUCLEOTIDE SEQUENCE [LARGE SCALE GENOMIC DNA]</scope>
    <source>
        <strain evidence="1 2">ETT8</strain>
    </source>
</reference>